<accession>A0AAW8B4V2</accession>
<dbReference type="AlphaFoldDB" id="A0AAW8B4V2"/>
<evidence type="ECO:0000313" key="1">
    <source>
        <dbReference type="EMBL" id="MDP1521011.1"/>
    </source>
</evidence>
<dbReference type="Gene3D" id="1.10.10.410">
    <property type="match status" value="1"/>
</dbReference>
<reference evidence="1" key="2">
    <citation type="submission" date="2023-08" db="EMBL/GenBank/DDBJ databases">
        <authorList>
            <person name="Luo J."/>
        </authorList>
    </citation>
    <scope>NUCLEOTIDE SEQUENCE</scope>
    <source>
        <strain evidence="1">DSM 25064</strain>
    </source>
</reference>
<dbReference type="PANTHER" id="PTHR28055:SF1">
    <property type="entry name" value="ALTERED INHERITANCE OF MITOCHONDRIA PROTEIN 41, MITOCHONDRIAL"/>
    <property type="match status" value="1"/>
</dbReference>
<evidence type="ECO:0000313" key="2">
    <source>
        <dbReference type="Proteomes" id="UP001178354"/>
    </source>
</evidence>
<dbReference type="InterPro" id="IPR003789">
    <property type="entry name" value="Asn/Gln_tRNA_amidoTrase-B-like"/>
</dbReference>
<comment type="caution">
    <text evidence="1">The sequence shown here is derived from an EMBL/GenBank/DDBJ whole genome shotgun (WGS) entry which is preliminary data.</text>
</comment>
<reference evidence="1" key="1">
    <citation type="journal article" date="2010" name="Int. J. Syst. Evol. Microbiol.">
        <title>Porticoccus litoralis gen. nov., sp. nov., a gammaproteobacterium isolated from the Yellow Sea.</title>
        <authorList>
            <person name="Oh H.M."/>
            <person name="Kim H."/>
            <person name="Kim K.M."/>
            <person name="Min G.S."/>
            <person name="Cho J.C."/>
        </authorList>
    </citation>
    <scope>NUCLEOTIDE SEQUENCE</scope>
    <source>
        <strain evidence="1">DSM 25064</strain>
    </source>
</reference>
<dbReference type="Pfam" id="PF09424">
    <property type="entry name" value="YqeY"/>
    <property type="match status" value="1"/>
</dbReference>
<sequence>MSDTLKAQITEAMKDAMRAKEKERLGAIRLILAELKRIEVDERIEVDDARVLAILDKMVKQRRDSISQYVDAGRQELADKEQAEIDVIQAFLPEALGEAELTTMIDAAIQESGAESMRDMGKVMGLLKPQIQGRADVGAVSGMVKSKLG</sequence>
<dbReference type="InterPro" id="IPR019004">
    <property type="entry name" value="YqeY/Aim41"/>
</dbReference>
<dbReference type="RefSeq" id="WP_305170627.1">
    <property type="nucleotide sequence ID" value="NZ_JAUUUU010000004.1"/>
</dbReference>
<proteinExistence type="predicted"/>
<keyword evidence="2" id="KW-1185">Reference proteome</keyword>
<dbReference type="InterPro" id="IPR023168">
    <property type="entry name" value="GatB_Yqey_C_2"/>
</dbReference>
<name>A0AAW8B4V2_9GAMM</name>
<dbReference type="Gene3D" id="1.10.1510.10">
    <property type="entry name" value="Uncharacterised protein YqeY/AIM41 PF09424, N-terminal domain"/>
    <property type="match status" value="1"/>
</dbReference>
<protein>
    <submittedName>
        <fullName evidence="1">GatB/YqeY domain-containing protein</fullName>
    </submittedName>
</protein>
<dbReference type="EMBL" id="JAUUUU010000004">
    <property type="protein sequence ID" value="MDP1521011.1"/>
    <property type="molecule type" value="Genomic_DNA"/>
</dbReference>
<dbReference type="GO" id="GO:0016884">
    <property type="term" value="F:carbon-nitrogen ligase activity, with glutamine as amido-N-donor"/>
    <property type="evidence" value="ECO:0007669"/>
    <property type="project" value="InterPro"/>
</dbReference>
<dbReference type="SUPFAM" id="SSF89095">
    <property type="entry name" value="GatB/YqeY motif"/>
    <property type="match status" value="1"/>
</dbReference>
<organism evidence="1 2">
    <name type="scientific">Porticoccus litoralis</name>
    <dbReference type="NCBI Taxonomy" id="434086"/>
    <lineage>
        <taxon>Bacteria</taxon>
        <taxon>Pseudomonadati</taxon>
        <taxon>Pseudomonadota</taxon>
        <taxon>Gammaproteobacteria</taxon>
        <taxon>Cellvibrionales</taxon>
        <taxon>Porticoccaceae</taxon>
        <taxon>Porticoccus</taxon>
    </lineage>
</organism>
<dbReference type="PANTHER" id="PTHR28055">
    <property type="entry name" value="ALTERED INHERITANCE OF MITOCHONDRIA PROTEIN 41, MITOCHONDRIAL"/>
    <property type="match status" value="1"/>
</dbReference>
<gene>
    <name evidence="1" type="ORF">Q8A57_08530</name>
</gene>
<dbReference type="Proteomes" id="UP001178354">
    <property type="component" value="Unassembled WGS sequence"/>
</dbReference>
<dbReference type="InterPro" id="IPR042184">
    <property type="entry name" value="YqeY/Aim41_N"/>
</dbReference>